<organism evidence="1 2">
    <name type="scientific">Coptis chinensis</name>
    <dbReference type="NCBI Taxonomy" id="261450"/>
    <lineage>
        <taxon>Eukaryota</taxon>
        <taxon>Viridiplantae</taxon>
        <taxon>Streptophyta</taxon>
        <taxon>Embryophyta</taxon>
        <taxon>Tracheophyta</taxon>
        <taxon>Spermatophyta</taxon>
        <taxon>Magnoliopsida</taxon>
        <taxon>Ranunculales</taxon>
        <taxon>Ranunculaceae</taxon>
        <taxon>Coptidoideae</taxon>
        <taxon>Coptis</taxon>
    </lineage>
</organism>
<dbReference type="Proteomes" id="UP000631114">
    <property type="component" value="Unassembled WGS sequence"/>
</dbReference>
<protein>
    <submittedName>
        <fullName evidence="1">Uncharacterized protein</fullName>
    </submittedName>
</protein>
<dbReference type="EMBL" id="JADFTS010000003">
    <property type="protein sequence ID" value="KAF9613764.1"/>
    <property type="molecule type" value="Genomic_DNA"/>
</dbReference>
<proteinExistence type="predicted"/>
<dbReference type="AlphaFoldDB" id="A0A835M4M3"/>
<reference evidence="1 2" key="1">
    <citation type="submission" date="2020-10" db="EMBL/GenBank/DDBJ databases">
        <title>The Coptis chinensis genome and diversification of protoberbering-type alkaloids.</title>
        <authorList>
            <person name="Wang B."/>
            <person name="Shu S."/>
            <person name="Song C."/>
            <person name="Liu Y."/>
        </authorList>
    </citation>
    <scope>NUCLEOTIDE SEQUENCE [LARGE SCALE GENOMIC DNA]</scope>
    <source>
        <strain evidence="1">HL-2020</strain>
        <tissue evidence="1">Leaf</tissue>
    </source>
</reference>
<keyword evidence="2" id="KW-1185">Reference proteome</keyword>
<evidence type="ECO:0000313" key="2">
    <source>
        <dbReference type="Proteomes" id="UP000631114"/>
    </source>
</evidence>
<comment type="caution">
    <text evidence="1">The sequence shown here is derived from an EMBL/GenBank/DDBJ whole genome shotgun (WGS) entry which is preliminary data.</text>
</comment>
<name>A0A835M4M3_9MAGN</name>
<evidence type="ECO:0000313" key="1">
    <source>
        <dbReference type="EMBL" id="KAF9613764.1"/>
    </source>
</evidence>
<gene>
    <name evidence="1" type="ORF">IFM89_011488</name>
</gene>
<sequence>MTSRESTSGYLTVAYPLLLPLLLLSPIATFHRARLLQPTKTNAMRFFSLKPTKLNDSNGVKSATANPVGIFRKSAKAFIVQKAVSNGHAMVGSKRVLQMLLPNRSEKKINVAKPKDGEKEAKVEVAISTPKGDAKVNGSKQAFNSEKASVTKIDGQSVQASEGIKEAMREVRPRTQWAIGSGNLVDIWRDNWLGSASLKDALNLTNHELKDCNSKIWSWLRQKFKMRGNFNKLNDAIKLSHHKKPDILKCLRQVRRQIHCSSHLSKAVMYSEDTQILSDWGIQGKLRTAPQIESVNGLHQMLQPSKSTPMGHLGPLRDGPTFGLKQTQATNPCFWIVTTAMGLDAR</sequence>
<accession>A0A835M4M3</accession>